<dbReference type="EMBL" id="MLJW01000267">
    <property type="protein sequence ID" value="OIQ91175.1"/>
    <property type="molecule type" value="Genomic_DNA"/>
</dbReference>
<dbReference type="EC" id="1.1.1.-" evidence="3"/>
<dbReference type="AlphaFoldDB" id="A0A1J5RGQ4"/>
<evidence type="ECO:0000256" key="1">
    <source>
        <dbReference type="ARBA" id="ARBA00023002"/>
    </source>
</evidence>
<dbReference type="Pfam" id="PF00248">
    <property type="entry name" value="Aldo_ket_red"/>
    <property type="match status" value="1"/>
</dbReference>
<dbReference type="PANTHER" id="PTHR43364:SF18">
    <property type="entry name" value="OXIDOREDUCTASE"/>
    <property type="match status" value="1"/>
</dbReference>
<dbReference type="InterPro" id="IPR036812">
    <property type="entry name" value="NAD(P)_OxRdtase_dom_sf"/>
</dbReference>
<gene>
    <name evidence="3" type="primary">yhdN_20</name>
    <name evidence="3" type="ORF">GALL_269050</name>
</gene>
<dbReference type="Gene3D" id="3.20.20.100">
    <property type="entry name" value="NADP-dependent oxidoreductase domain"/>
    <property type="match status" value="1"/>
</dbReference>
<dbReference type="PANTHER" id="PTHR43364">
    <property type="entry name" value="NADH-SPECIFIC METHYLGLYOXAL REDUCTASE-RELATED"/>
    <property type="match status" value="1"/>
</dbReference>
<accession>A0A1J5RGQ4</accession>
<proteinExistence type="predicted"/>
<dbReference type="SUPFAM" id="SSF51430">
    <property type="entry name" value="NAD(P)-linked oxidoreductase"/>
    <property type="match status" value="1"/>
</dbReference>
<comment type="caution">
    <text evidence="3">The sequence shown here is derived from an EMBL/GenBank/DDBJ whole genome shotgun (WGS) entry which is preliminary data.</text>
</comment>
<dbReference type="GO" id="GO:0016491">
    <property type="term" value="F:oxidoreductase activity"/>
    <property type="evidence" value="ECO:0007669"/>
    <property type="project" value="UniProtKB-KW"/>
</dbReference>
<evidence type="ECO:0000313" key="3">
    <source>
        <dbReference type="EMBL" id="OIQ91175.1"/>
    </source>
</evidence>
<dbReference type="InterPro" id="IPR023210">
    <property type="entry name" value="NADP_OxRdtase_dom"/>
</dbReference>
<dbReference type="FunFam" id="3.20.20.100:FF:000004">
    <property type="entry name" value="Oxidoreductase, aldo/keto reductase"/>
    <property type="match status" value="1"/>
</dbReference>
<keyword evidence="1 3" id="KW-0560">Oxidoreductase</keyword>
<evidence type="ECO:0000259" key="2">
    <source>
        <dbReference type="Pfam" id="PF00248"/>
    </source>
</evidence>
<reference evidence="3" key="1">
    <citation type="submission" date="2016-10" db="EMBL/GenBank/DDBJ databases">
        <title>Sequence of Gallionella enrichment culture.</title>
        <authorList>
            <person name="Poehlein A."/>
            <person name="Muehling M."/>
            <person name="Daniel R."/>
        </authorList>
    </citation>
    <scope>NUCLEOTIDE SEQUENCE</scope>
</reference>
<protein>
    <submittedName>
        <fullName evidence="3">General stress protein 69</fullName>
        <ecNumber evidence="3">1.1.1.-</ecNumber>
    </submittedName>
</protein>
<dbReference type="CDD" id="cd19091">
    <property type="entry name" value="AKR_PsAKR"/>
    <property type="match status" value="1"/>
</dbReference>
<name>A0A1J5RGQ4_9ZZZZ</name>
<dbReference type="GO" id="GO:0005829">
    <property type="term" value="C:cytosol"/>
    <property type="evidence" value="ECO:0007669"/>
    <property type="project" value="TreeGrafter"/>
</dbReference>
<sequence length="345" mass="37805">MHYRLLGRTGLYVSELCLGTMTFGGQGFWKVMGGLGQDAATALVKQAFEAGVNFIDTANVYSLGESEELTGNAIKALGLPRDEIVVATKATGIMAETAVNGRGQSRYHLMSQVDASLKRLQLDHIDLYQLHGFDPLTPLEESLCTLNDLVRSGKVRYIGLCNMAAWQIMKALAISERRQWTRFESVQAYYTLAGRDLEREVLPLLRDQQLGLMVWSPLAGGLLSGKFGPDQKGPEGARRVSFDFPVVDKARAFRCIDAMRPIAQRHQATVARVALAWLLSRPQVCTVIVGAKTPEQLADNLGAARLELSAEELAALDEVSALPPEYPGWMLAMQGQYRALPPAKA</sequence>
<feature type="domain" description="NADP-dependent oxidoreductase" evidence="2">
    <location>
        <begin position="15"/>
        <end position="320"/>
    </location>
</feature>
<organism evidence="3">
    <name type="scientific">mine drainage metagenome</name>
    <dbReference type="NCBI Taxonomy" id="410659"/>
    <lineage>
        <taxon>unclassified sequences</taxon>
        <taxon>metagenomes</taxon>
        <taxon>ecological metagenomes</taxon>
    </lineage>
</organism>
<dbReference type="InterPro" id="IPR050523">
    <property type="entry name" value="AKR_Detox_Biosynth"/>
</dbReference>